<sequence length="251" mass="27035">MAGRSHGGSSSDGGAPTTRSHGGDDEGGSSPRTRTRGGGTGSVVQLTVALKEKFAAGKAGKSAVLANEHAFKAAKDGTGPAPKEAVLYLQNRGDFHAGDFHRKADDLKQLSQDEALYKAEPDRGTVYHKQADGFGRQPGKRSITNVFRDRVITRLSKTGKRTANDLPGPRPVRSEANKTLLDKLYAGKGTVRKAGDALDPDHIHELQLKGRDEHSNLRLMDAWTNREMGRDISVALRDVPPGTRVIVRLVE</sequence>
<proteinExistence type="predicted"/>
<evidence type="ECO:0000256" key="1">
    <source>
        <dbReference type="SAM" id="MobiDB-lite"/>
    </source>
</evidence>
<evidence type="ECO:0000313" key="2">
    <source>
        <dbReference type="EMBL" id="GIM97147.1"/>
    </source>
</evidence>
<protein>
    <submittedName>
        <fullName evidence="2">Uncharacterized protein</fullName>
    </submittedName>
</protein>
<feature type="region of interest" description="Disordered" evidence="1">
    <location>
        <begin position="1"/>
        <end position="43"/>
    </location>
</feature>
<dbReference type="EMBL" id="BOQN01000134">
    <property type="protein sequence ID" value="GIM97147.1"/>
    <property type="molecule type" value="Genomic_DNA"/>
</dbReference>
<dbReference type="AlphaFoldDB" id="A0A919WBG4"/>
<name>A0A919WBG4_9ACTN</name>
<keyword evidence="3" id="KW-1185">Reference proteome</keyword>
<feature type="compositionally biased region" description="Low complexity" evidence="1">
    <location>
        <begin position="1"/>
        <end position="14"/>
    </location>
</feature>
<reference evidence="2 3" key="1">
    <citation type="submission" date="2021-03" db="EMBL/GenBank/DDBJ databases">
        <title>Whole genome shotgun sequence of Actinoplanes toevensis NBRC 105298.</title>
        <authorList>
            <person name="Komaki H."/>
            <person name="Tamura T."/>
        </authorList>
    </citation>
    <scope>NUCLEOTIDE SEQUENCE [LARGE SCALE GENOMIC DNA]</scope>
    <source>
        <strain evidence="2 3">NBRC 105298</strain>
    </source>
</reference>
<evidence type="ECO:0000313" key="3">
    <source>
        <dbReference type="Proteomes" id="UP000677082"/>
    </source>
</evidence>
<accession>A0A919WBG4</accession>
<organism evidence="2 3">
    <name type="scientific">Paractinoplanes toevensis</name>
    <dbReference type="NCBI Taxonomy" id="571911"/>
    <lineage>
        <taxon>Bacteria</taxon>
        <taxon>Bacillati</taxon>
        <taxon>Actinomycetota</taxon>
        <taxon>Actinomycetes</taxon>
        <taxon>Micromonosporales</taxon>
        <taxon>Micromonosporaceae</taxon>
        <taxon>Paractinoplanes</taxon>
    </lineage>
</organism>
<comment type="caution">
    <text evidence="2">The sequence shown here is derived from an EMBL/GenBank/DDBJ whole genome shotgun (WGS) entry which is preliminary data.</text>
</comment>
<dbReference type="Proteomes" id="UP000677082">
    <property type="component" value="Unassembled WGS sequence"/>
</dbReference>
<gene>
    <name evidence="2" type="ORF">Ato02nite_089400</name>
</gene>